<evidence type="ECO:0000313" key="2">
    <source>
        <dbReference type="EMBL" id="OAH42576.1"/>
    </source>
</evidence>
<dbReference type="AlphaFoldDB" id="A0A177JP67"/>
<accession>A0A177JP67</accession>
<evidence type="ECO:0000256" key="1">
    <source>
        <dbReference type="SAM" id="MobiDB-lite"/>
    </source>
</evidence>
<proteinExistence type="predicted"/>
<dbReference type="Proteomes" id="UP000077262">
    <property type="component" value="Unassembled WGS sequence"/>
</dbReference>
<organism evidence="2 3">
    <name type="scientific">Sphingobium yanoikuyae</name>
    <name type="common">Sphingomonas yanoikuyae</name>
    <dbReference type="NCBI Taxonomy" id="13690"/>
    <lineage>
        <taxon>Bacteria</taxon>
        <taxon>Pseudomonadati</taxon>
        <taxon>Pseudomonadota</taxon>
        <taxon>Alphaproteobacteria</taxon>
        <taxon>Sphingomonadales</taxon>
        <taxon>Sphingomonadaceae</taxon>
        <taxon>Sphingobium</taxon>
    </lineage>
</organism>
<dbReference type="EMBL" id="LSTR01000040">
    <property type="protein sequence ID" value="OAH42576.1"/>
    <property type="molecule type" value="Genomic_DNA"/>
</dbReference>
<evidence type="ECO:0000313" key="3">
    <source>
        <dbReference type="Proteomes" id="UP000077262"/>
    </source>
</evidence>
<feature type="compositionally biased region" description="Basic and acidic residues" evidence="1">
    <location>
        <begin position="1"/>
        <end position="12"/>
    </location>
</feature>
<gene>
    <name evidence="2" type="ORF">AX777_04810</name>
</gene>
<feature type="region of interest" description="Disordered" evidence="1">
    <location>
        <begin position="1"/>
        <end position="20"/>
    </location>
</feature>
<protein>
    <submittedName>
        <fullName evidence="2">Uncharacterized protein</fullName>
    </submittedName>
</protein>
<reference evidence="2 3" key="1">
    <citation type="submission" date="2016-02" db="EMBL/GenBank/DDBJ databases">
        <authorList>
            <person name="Wen L."/>
            <person name="He K."/>
            <person name="Yang H."/>
        </authorList>
    </citation>
    <scope>NUCLEOTIDE SEQUENCE [LARGE SCALE GENOMIC DNA]</scope>
    <source>
        <strain evidence="2 3">CD09_2</strain>
    </source>
</reference>
<sequence length="153" mass="16599">MSDIHRSAKEADEVGSVRSEADVEYRSVGGDLRIAHRDDEGPLFTSDLKSCFPALEPQESCGAGEVGGYDTVCVEDDIRSIREPDLSNFTDTAFVNDRLIFDLGLLRGGRPAFLMVTGHPQEDGGGADDHCDYSCQSGRIAAGCWSVRLASRR</sequence>
<comment type="caution">
    <text evidence="2">The sequence shown here is derived from an EMBL/GenBank/DDBJ whole genome shotgun (WGS) entry which is preliminary data.</text>
</comment>
<name>A0A177JP67_SPHYA</name>